<dbReference type="SMART" id="SM00131">
    <property type="entry name" value="KU"/>
    <property type="match status" value="2"/>
</dbReference>
<feature type="domain" description="BPTI/Kunitz inhibitor" evidence="2">
    <location>
        <begin position="51"/>
        <end position="101"/>
    </location>
</feature>
<evidence type="ECO:0000256" key="1">
    <source>
        <dbReference type="ARBA" id="ARBA00023157"/>
    </source>
</evidence>
<accession>I1ZIG7</accession>
<dbReference type="GO" id="GO:0005615">
    <property type="term" value="C:extracellular space"/>
    <property type="evidence" value="ECO:0007669"/>
    <property type="project" value="TreeGrafter"/>
</dbReference>
<dbReference type="PANTHER" id="PTHR10083:SF374">
    <property type="entry name" value="BPTI_KUNITZ INHIBITOR DOMAIN-CONTAINING PROTEIN"/>
    <property type="match status" value="1"/>
</dbReference>
<dbReference type="PRINTS" id="PR00759">
    <property type="entry name" value="BASICPTASE"/>
</dbReference>
<dbReference type="OrthoDB" id="4473401at2759"/>
<dbReference type="CDD" id="cd00109">
    <property type="entry name" value="Kunitz-type"/>
    <property type="match status" value="2"/>
</dbReference>
<name>I1ZIG7_SCHMD</name>
<dbReference type="Gene3D" id="4.10.410.10">
    <property type="entry name" value="Pancreatic trypsin inhibitor Kunitz domain"/>
    <property type="match status" value="2"/>
</dbReference>
<evidence type="ECO:0000259" key="2">
    <source>
        <dbReference type="PROSITE" id="PS50279"/>
    </source>
</evidence>
<dbReference type="PROSITE" id="PS00280">
    <property type="entry name" value="BPTI_KUNITZ_1"/>
    <property type="match status" value="2"/>
</dbReference>
<dbReference type="PROSITE" id="PS50279">
    <property type="entry name" value="BPTI_KUNITZ_2"/>
    <property type="match status" value="2"/>
</dbReference>
<dbReference type="PANTHER" id="PTHR10083">
    <property type="entry name" value="KUNITZ-TYPE PROTEASE INHIBITOR-RELATED"/>
    <property type="match status" value="1"/>
</dbReference>
<dbReference type="SUPFAM" id="SSF57362">
    <property type="entry name" value="BPTI-like"/>
    <property type="match status" value="2"/>
</dbReference>
<dbReference type="InterPro" id="IPR050098">
    <property type="entry name" value="TFPI/VKTCI-like"/>
</dbReference>
<dbReference type="Pfam" id="PF00014">
    <property type="entry name" value="Kunitz_BPTI"/>
    <property type="match status" value="2"/>
</dbReference>
<evidence type="ECO:0000313" key="3">
    <source>
        <dbReference type="EMBL" id="AFJ24821.1"/>
    </source>
</evidence>
<dbReference type="AlphaFoldDB" id="I1ZIG7"/>
<organism evidence="3">
    <name type="scientific">Schmidtea mediterranea</name>
    <name type="common">Freshwater planarian flatworm</name>
    <dbReference type="NCBI Taxonomy" id="79327"/>
    <lineage>
        <taxon>Eukaryota</taxon>
        <taxon>Metazoa</taxon>
        <taxon>Spiralia</taxon>
        <taxon>Lophotrochozoa</taxon>
        <taxon>Platyhelminthes</taxon>
        <taxon>Rhabditophora</taxon>
        <taxon>Seriata</taxon>
        <taxon>Tricladida</taxon>
        <taxon>Continenticola</taxon>
        <taxon>Geoplanoidea</taxon>
        <taxon>Dugesiidae</taxon>
        <taxon>Schmidtea</taxon>
    </lineage>
</organism>
<protein>
    <submittedName>
        <fullName evidence="3">Tissue factor pathway inhibitor-1</fullName>
    </submittedName>
</protein>
<keyword evidence="1" id="KW-1015">Disulfide bond</keyword>
<feature type="domain" description="BPTI/Kunitz inhibitor" evidence="2">
    <location>
        <begin position="1"/>
        <end position="43"/>
    </location>
</feature>
<proteinExistence type="evidence at transcript level"/>
<sequence>MCKAYIPRYFYNDTSEKCERFIYGGCGANGNNFKTLKDCQDLCEERNKQNCEDPLAKGFCKAYIPRYFYNDTSEKCERFIYGGCGANGNNFKILKDCQDFCEETNSD</sequence>
<dbReference type="EMBL" id="JX010578">
    <property type="protein sequence ID" value="AFJ24821.1"/>
    <property type="molecule type" value="mRNA"/>
</dbReference>
<reference evidence="3" key="1">
    <citation type="journal article" date="2012" name="Genes Dev.">
        <title>A molecular wound response program associated with regeneration initiation in planarians.</title>
        <authorList>
            <person name="Wenemoser D."/>
            <person name="Lapan S.W."/>
            <person name="Wilkinson A.W."/>
            <person name="Bell G.W."/>
            <person name="Reddien P.W."/>
        </authorList>
    </citation>
    <scope>NUCLEOTIDE SEQUENCE</scope>
</reference>
<dbReference type="GO" id="GO:0004867">
    <property type="term" value="F:serine-type endopeptidase inhibitor activity"/>
    <property type="evidence" value="ECO:0007669"/>
    <property type="project" value="InterPro"/>
</dbReference>
<dbReference type="InterPro" id="IPR036880">
    <property type="entry name" value="Kunitz_BPTI_sf"/>
</dbReference>
<dbReference type="InterPro" id="IPR002223">
    <property type="entry name" value="Kunitz_BPTI"/>
</dbReference>
<dbReference type="InterPro" id="IPR020901">
    <property type="entry name" value="Prtase_inh_Kunz-CS"/>
</dbReference>